<dbReference type="AlphaFoldDB" id="A0A371D868"/>
<dbReference type="Proteomes" id="UP000256964">
    <property type="component" value="Unassembled WGS sequence"/>
</dbReference>
<protein>
    <submittedName>
        <fullName evidence="1">Uncharacterized protein</fullName>
    </submittedName>
</protein>
<evidence type="ECO:0000313" key="1">
    <source>
        <dbReference type="EMBL" id="RDX48710.1"/>
    </source>
</evidence>
<name>A0A371D868_9APHY</name>
<accession>A0A371D868</accession>
<organism evidence="1 2">
    <name type="scientific">Lentinus brumalis</name>
    <dbReference type="NCBI Taxonomy" id="2498619"/>
    <lineage>
        <taxon>Eukaryota</taxon>
        <taxon>Fungi</taxon>
        <taxon>Dikarya</taxon>
        <taxon>Basidiomycota</taxon>
        <taxon>Agaricomycotina</taxon>
        <taxon>Agaricomycetes</taxon>
        <taxon>Polyporales</taxon>
        <taxon>Polyporaceae</taxon>
        <taxon>Lentinus</taxon>
    </lineage>
</organism>
<proteinExistence type="predicted"/>
<evidence type="ECO:0000313" key="2">
    <source>
        <dbReference type="Proteomes" id="UP000256964"/>
    </source>
</evidence>
<gene>
    <name evidence="1" type="ORF">OH76DRAFT_650865</name>
</gene>
<keyword evidence="2" id="KW-1185">Reference proteome</keyword>
<sequence length="218" mass="23309">MSGLFTTAIHVSQPSAVLPVRLQGRHAVSTWHLPTGMSWTSAAAREVLNALQDGCSAPSYCIAGRSARTRSAAIQMLNLPVHHERRGPEHRATTDMGPASLWSAPGEACHARAHDTWLAQRPPWSLSGSGPATTAEATLLTYGHASLLVLLIDVVAALRVRSGGHTPMFAEILPRDCLSLRSSRRGHVRGIGRRHAGRVWWVCTGQAAASQRTVGGPD</sequence>
<dbReference type="EMBL" id="KZ857410">
    <property type="protein sequence ID" value="RDX48710.1"/>
    <property type="molecule type" value="Genomic_DNA"/>
</dbReference>
<reference evidence="1 2" key="1">
    <citation type="journal article" date="2018" name="Biotechnol. Biofuels">
        <title>Integrative visual omics of the white-rot fungus Polyporus brumalis exposes the biotechnological potential of its oxidative enzymes for delignifying raw plant biomass.</title>
        <authorList>
            <person name="Miyauchi S."/>
            <person name="Rancon A."/>
            <person name="Drula E."/>
            <person name="Hage H."/>
            <person name="Chaduli D."/>
            <person name="Favel A."/>
            <person name="Grisel S."/>
            <person name="Henrissat B."/>
            <person name="Herpoel-Gimbert I."/>
            <person name="Ruiz-Duenas F.J."/>
            <person name="Chevret D."/>
            <person name="Hainaut M."/>
            <person name="Lin J."/>
            <person name="Wang M."/>
            <person name="Pangilinan J."/>
            <person name="Lipzen A."/>
            <person name="Lesage-Meessen L."/>
            <person name="Navarro D."/>
            <person name="Riley R."/>
            <person name="Grigoriev I.V."/>
            <person name="Zhou S."/>
            <person name="Raouche S."/>
            <person name="Rosso M.N."/>
        </authorList>
    </citation>
    <scope>NUCLEOTIDE SEQUENCE [LARGE SCALE GENOMIC DNA]</scope>
    <source>
        <strain evidence="1 2">BRFM 1820</strain>
    </source>
</reference>